<name>A0A7G9YIE8_9EURY</name>
<accession>A0A7G9YIE8</accession>
<sequence length="51" mass="5584">MLRRGNQILEMLGVGSPNELPQNPPGSKCKVRNVLRVCEAGESVISIESYI</sequence>
<protein>
    <submittedName>
        <fullName evidence="1">Uncharacterized protein</fullName>
    </submittedName>
</protein>
<reference evidence="1" key="1">
    <citation type="submission" date="2020-06" db="EMBL/GenBank/DDBJ databases">
        <title>Unique genomic features of the anaerobic methanotrophic archaea.</title>
        <authorList>
            <person name="Chadwick G.L."/>
            <person name="Skennerton C.T."/>
            <person name="Laso-Perez R."/>
            <person name="Leu A.O."/>
            <person name="Speth D.R."/>
            <person name="Yu H."/>
            <person name="Morgan-Lang C."/>
            <person name="Hatzenpichler R."/>
            <person name="Goudeau D."/>
            <person name="Malmstrom R."/>
            <person name="Brazelton W.J."/>
            <person name="Woyke T."/>
            <person name="Hallam S.J."/>
            <person name="Tyson G.W."/>
            <person name="Wegener G."/>
            <person name="Boetius A."/>
            <person name="Orphan V."/>
        </authorList>
    </citation>
    <scope>NUCLEOTIDE SEQUENCE</scope>
</reference>
<dbReference type="AlphaFoldDB" id="A0A7G9YIE8"/>
<dbReference type="EMBL" id="MT631274">
    <property type="protein sequence ID" value="QNO47782.1"/>
    <property type="molecule type" value="Genomic_DNA"/>
</dbReference>
<organism evidence="1">
    <name type="scientific">Candidatus Methanogaster sp. ANME-2c ERB4</name>
    <dbReference type="NCBI Taxonomy" id="2759911"/>
    <lineage>
        <taxon>Archaea</taxon>
        <taxon>Methanobacteriati</taxon>
        <taxon>Methanobacteriota</taxon>
        <taxon>Stenosarchaea group</taxon>
        <taxon>Methanomicrobia</taxon>
        <taxon>Methanosarcinales</taxon>
        <taxon>ANME-2 cluster</taxon>
        <taxon>Candidatus Methanogasteraceae</taxon>
        <taxon>Candidatus Methanogaster</taxon>
    </lineage>
</organism>
<evidence type="ECO:0000313" key="1">
    <source>
        <dbReference type="EMBL" id="QNO47782.1"/>
    </source>
</evidence>
<proteinExistence type="predicted"/>
<gene>
    <name evidence="1" type="ORF">FMEMAFBA_00040</name>
</gene>